<dbReference type="GO" id="GO:0016491">
    <property type="term" value="F:oxidoreductase activity"/>
    <property type="evidence" value="ECO:0007669"/>
    <property type="project" value="InterPro"/>
</dbReference>
<dbReference type="AlphaFoldDB" id="A0A7S1SKP2"/>
<organism evidence="3">
    <name type="scientific">Tetraselmis chuii</name>
    <dbReference type="NCBI Taxonomy" id="63592"/>
    <lineage>
        <taxon>Eukaryota</taxon>
        <taxon>Viridiplantae</taxon>
        <taxon>Chlorophyta</taxon>
        <taxon>core chlorophytes</taxon>
        <taxon>Chlorodendrophyceae</taxon>
        <taxon>Chlorodendrales</taxon>
        <taxon>Chlorodendraceae</taxon>
        <taxon>Tetraselmis</taxon>
    </lineage>
</organism>
<dbReference type="InterPro" id="IPR002937">
    <property type="entry name" value="Amino_oxidase"/>
</dbReference>
<gene>
    <name evidence="3" type="ORF">TCHU04912_LOCUS4079</name>
</gene>
<reference evidence="3" key="1">
    <citation type="submission" date="2021-01" db="EMBL/GenBank/DDBJ databases">
        <authorList>
            <person name="Corre E."/>
            <person name="Pelletier E."/>
            <person name="Niang G."/>
            <person name="Scheremetjew M."/>
            <person name="Finn R."/>
            <person name="Kale V."/>
            <person name="Holt S."/>
            <person name="Cochrane G."/>
            <person name="Meng A."/>
            <person name="Brown T."/>
            <person name="Cohen L."/>
        </authorList>
    </citation>
    <scope>NUCLEOTIDE SEQUENCE</scope>
    <source>
        <strain evidence="3">PLY429</strain>
    </source>
</reference>
<name>A0A7S1SKP2_9CHLO</name>
<evidence type="ECO:0000313" key="3">
    <source>
        <dbReference type="EMBL" id="CAD9201846.1"/>
    </source>
</evidence>
<proteinExistence type="inferred from homology"/>
<dbReference type="Pfam" id="PF01593">
    <property type="entry name" value="Amino_oxidase"/>
    <property type="match status" value="1"/>
</dbReference>
<accession>A0A7S1SKP2</accession>
<dbReference type="InterPro" id="IPR036188">
    <property type="entry name" value="FAD/NAD-bd_sf"/>
</dbReference>
<evidence type="ECO:0000256" key="1">
    <source>
        <dbReference type="ARBA" id="ARBA00005995"/>
    </source>
</evidence>
<sequence length="219" mass="23960">MIAANRVVLTPSLKVLQSDKIRFEPALPDWKMTAIHRLKMSNAIKVILVFKERFWPEGMWDVVCTDSFIPEFWMTTYPTTDHSQHLRGLCAVVCFIAGEKAERLSASMPPEEMVARSLQQLDDLFATAACRAPATRALHSSHVADWAKEEYVMGAYSFPSHGAEAGDRQALAAPLDGTVFFAGEATHPAINPCMQAAMESGLRAAGEVLAAARPAGSRL</sequence>
<dbReference type="PANTHER" id="PTHR10742">
    <property type="entry name" value="FLAVIN MONOAMINE OXIDASE"/>
    <property type="match status" value="1"/>
</dbReference>
<protein>
    <recommendedName>
        <fullName evidence="2">Amine oxidase domain-containing protein</fullName>
    </recommendedName>
</protein>
<dbReference type="Gene3D" id="3.50.50.60">
    <property type="entry name" value="FAD/NAD(P)-binding domain"/>
    <property type="match status" value="1"/>
</dbReference>
<dbReference type="EMBL" id="HBGG01008123">
    <property type="protein sequence ID" value="CAD9201846.1"/>
    <property type="molecule type" value="Transcribed_RNA"/>
</dbReference>
<comment type="similarity">
    <text evidence="1">Belongs to the flavin monoamine oxidase family.</text>
</comment>
<dbReference type="SUPFAM" id="SSF54373">
    <property type="entry name" value="FAD-linked reductases, C-terminal domain"/>
    <property type="match status" value="1"/>
</dbReference>
<dbReference type="InterPro" id="IPR050281">
    <property type="entry name" value="Flavin_monoamine_oxidase"/>
</dbReference>
<dbReference type="SUPFAM" id="SSF51905">
    <property type="entry name" value="FAD/NAD(P)-binding domain"/>
    <property type="match status" value="1"/>
</dbReference>
<feature type="domain" description="Amine oxidase" evidence="2">
    <location>
        <begin position="4"/>
        <end position="209"/>
    </location>
</feature>
<evidence type="ECO:0000259" key="2">
    <source>
        <dbReference type="Pfam" id="PF01593"/>
    </source>
</evidence>
<dbReference type="PANTHER" id="PTHR10742:SF418">
    <property type="entry name" value="AMINE OXIDASE DOMAIN-CONTAINING PROTEIN"/>
    <property type="match status" value="1"/>
</dbReference>